<keyword evidence="3" id="KW-1185">Reference proteome</keyword>
<evidence type="ECO:0000256" key="1">
    <source>
        <dbReference type="SAM" id="SignalP"/>
    </source>
</evidence>
<comment type="caution">
    <text evidence="2">The sequence shown here is derived from an EMBL/GenBank/DDBJ whole genome shotgun (WGS) entry which is preliminary data.</text>
</comment>
<dbReference type="AlphaFoldDB" id="A0A0V1LMD9"/>
<feature type="chain" id="PRO_5006881993" evidence="1">
    <location>
        <begin position="26"/>
        <end position="87"/>
    </location>
</feature>
<dbReference type="Proteomes" id="UP000054721">
    <property type="component" value="Unassembled WGS sequence"/>
</dbReference>
<keyword evidence="1" id="KW-0732">Signal</keyword>
<sequence length="87" mass="10226">MLQRIAGWQLILLLIFALMFSCLYNQTDITAETNLVLLKKVRYVICLPELVKTRQLKSFFLVLHSEFDFTREILVALKKNSFALNIY</sequence>
<dbReference type="EMBL" id="JYDW01000026">
    <property type="protein sequence ID" value="KRZ60687.1"/>
    <property type="molecule type" value="Genomic_DNA"/>
</dbReference>
<dbReference type="PROSITE" id="PS51257">
    <property type="entry name" value="PROKAR_LIPOPROTEIN"/>
    <property type="match status" value="1"/>
</dbReference>
<protein>
    <submittedName>
        <fullName evidence="2">Uncharacterized protein</fullName>
    </submittedName>
</protein>
<evidence type="ECO:0000313" key="2">
    <source>
        <dbReference type="EMBL" id="KRZ60687.1"/>
    </source>
</evidence>
<evidence type="ECO:0000313" key="3">
    <source>
        <dbReference type="Proteomes" id="UP000054721"/>
    </source>
</evidence>
<reference evidence="2 3" key="1">
    <citation type="submission" date="2015-05" db="EMBL/GenBank/DDBJ databases">
        <title>Evolution of Trichinella species and genotypes.</title>
        <authorList>
            <person name="Korhonen P.K."/>
            <person name="Edoardo P."/>
            <person name="Giuseppe L.R."/>
            <person name="Gasser R.B."/>
        </authorList>
    </citation>
    <scope>NUCLEOTIDE SEQUENCE [LARGE SCALE GENOMIC DNA]</scope>
    <source>
        <strain evidence="2">ISS10</strain>
    </source>
</reference>
<organism evidence="2 3">
    <name type="scientific">Trichinella nativa</name>
    <dbReference type="NCBI Taxonomy" id="6335"/>
    <lineage>
        <taxon>Eukaryota</taxon>
        <taxon>Metazoa</taxon>
        <taxon>Ecdysozoa</taxon>
        <taxon>Nematoda</taxon>
        <taxon>Enoplea</taxon>
        <taxon>Dorylaimia</taxon>
        <taxon>Trichinellida</taxon>
        <taxon>Trichinellidae</taxon>
        <taxon>Trichinella</taxon>
    </lineage>
</organism>
<gene>
    <name evidence="2" type="ORF">T02_9229</name>
</gene>
<feature type="signal peptide" evidence="1">
    <location>
        <begin position="1"/>
        <end position="25"/>
    </location>
</feature>
<accession>A0A0V1LMD9</accession>
<name>A0A0V1LMD9_9BILA</name>
<proteinExistence type="predicted"/>